<dbReference type="InterPro" id="IPR036397">
    <property type="entry name" value="RNaseH_sf"/>
</dbReference>
<comment type="caution">
    <text evidence="3">The sequence shown here is derived from an EMBL/GenBank/DDBJ whole genome shotgun (WGS) entry which is preliminary data.</text>
</comment>
<accession>A0A2V2MMR2</accession>
<evidence type="ECO:0000313" key="4">
    <source>
        <dbReference type="Proteomes" id="UP000245934"/>
    </source>
</evidence>
<dbReference type="Proteomes" id="UP000245934">
    <property type="component" value="Unassembled WGS sequence"/>
</dbReference>
<dbReference type="InterPro" id="IPR001584">
    <property type="entry name" value="Integrase_cat-core"/>
</dbReference>
<keyword evidence="4" id="KW-1185">Reference proteome</keyword>
<dbReference type="OrthoDB" id="132625at2157"/>
<protein>
    <submittedName>
        <fullName evidence="3">IS21 family transposase</fullName>
    </submittedName>
</protein>
<name>A0A2V2MMR2_9EURY</name>
<dbReference type="RefSeq" id="WP_109942473.1">
    <property type="nucleotide sequence ID" value="NZ_QGMZ01000069.1"/>
</dbReference>
<feature type="domain" description="Integrase catalytic" evidence="2">
    <location>
        <begin position="88"/>
        <end position="259"/>
    </location>
</feature>
<dbReference type="AlphaFoldDB" id="A0A2V2MMR2"/>
<organism evidence="3 4">
    <name type="scientific">Methanospirillum stamsii</name>
    <dbReference type="NCBI Taxonomy" id="1277351"/>
    <lineage>
        <taxon>Archaea</taxon>
        <taxon>Methanobacteriati</taxon>
        <taxon>Methanobacteriota</taxon>
        <taxon>Stenosarchaea group</taxon>
        <taxon>Methanomicrobia</taxon>
        <taxon>Methanomicrobiales</taxon>
        <taxon>Methanospirillaceae</taxon>
        <taxon>Methanospirillum</taxon>
    </lineage>
</organism>
<dbReference type="PANTHER" id="PTHR35004">
    <property type="entry name" value="TRANSPOSASE RV3428C-RELATED"/>
    <property type="match status" value="1"/>
</dbReference>
<gene>
    <name evidence="3" type="ORF">DLD82_17775</name>
</gene>
<dbReference type="Pfam" id="PF22483">
    <property type="entry name" value="Mu-transpos_C_2"/>
    <property type="match status" value="1"/>
</dbReference>
<sequence>DVQEGILEELKPGTRIIIQPKRVVNEELVQIVHNYLQDNQIKPRKQRLSAAEIHRLVQGRGFQVGYTSIKTLVQDWKESHRHREVFVLQDPPEGYRAEFDWGFVDLTLGNIVQKVSLAIFTVNYSQYRFGRLFLNQTTFDVIQAHIDFFTDIQAVPQVIVYDNATTIYDIRRKQYNQRFLLCATHYQFKPQVCNPASPHEKGSTEKSVSVVRKAAFSEKNRFTSLSEANDHLRNCLKGINNQRVHRRTEVPVQLLKEERSEMFPLPSLEFSNYELRNCSINRYNLIEIYKNFYSVPDSFCSKTILAKIFADRIEMMDHEDVIAVHVRKIGRGEYSLQTGHYLMTLGRKPGAIRHSKILRSLDQEILQLFEMHYIDKPKEFLPILELIRDSSPEAVVYALEICKDRDLFVTPDLLKLLIFEPKSRMMETDGWKICEFEVPEPDLLVFDKKIGRE</sequence>
<dbReference type="NCBIfam" id="NF033546">
    <property type="entry name" value="transpos_IS21"/>
    <property type="match status" value="1"/>
</dbReference>
<evidence type="ECO:0000256" key="1">
    <source>
        <dbReference type="ARBA" id="ARBA00009277"/>
    </source>
</evidence>
<dbReference type="GO" id="GO:0003676">
    <property type="term" value="F:nucleic acid binding"/>
    <property type="evidence" value="ECO:0007669"/>
    <property type="project" value="InterPro"/>
</dbReference>
<dbReference type="Gene3D" id="3.30.420.10">
    <property type="entry name" value="Ribonuclease H-like superfamily/Ribonuclease H"/>
    <property type="match status" value="1"/>
</dbReference>
<evidence type="ECO:0000259" key="2">
    <source>
        <dbReference type="PROSITE" id="PS50994"/>
    </source>
</evidence>
<reference evidence="3 4" key="1">
    <citation type="submission" date="2018-05" db="EMBL/GenBank/DDBJ databases">
        <title>Draft genome of Methanospirillum stamsii Pt1.</title>
        <authorList>
            <person name="Dueholm M.S."/>
            <person name="Nielsen P.H."/>
            <person name="Bakmann L.F."/>
            <person name="Otzen D.E."/>
        </authorList>
    </citation>
    <scope>NUCLEOTIDE SEQUENCE [LARGE SCALE GENOMIC DNA]</scope>
    <source>
        <strain evidence="3 4">Pt1</strain>
    </source>
</reference>
<dbReference type="SUPFAM" id="SSF53098">
    <property type="entry name" value="Ribonuclease H-like"/>
    <property type="match status" value="1"/>
</dbReference>
<comment type="similarity">
    <text evidence="1">Belongs to the transposase IS21/IS408/IS1162 family.</text>
</comment>
<feature type="non-terminal residue" evidence="3">
    <location>
        <position position="1"/>
    </location>
</feature>
<dbReference type="PANTHER" id="PTHR35004:SF7">
    <property type="entry name" value="INTEGRASE PROTEIN"/>
    <property type="match status" value="1"/>
</dbReference>
<dbReference type="InterPro" id="IPR054353">
    <property type="entry name" value="IstA-like_C"/>
</dbReference>
<dbReference type="PROSITE" id="PS50994">
    <property type="entry name" value="INTEGRASE"/>
    <property type="match status" value="1"/>
</dbReference>
<dbReference type="InterPro" id="IPR012337">
    <property type="entry name" value="RNaseH-like_sf"/>
</dbReference>
<evidence type="ECO:0000313" key="3">
    <source>
        <dbReference type="EMBL" id="PWR69534.1"/>
    </source>
</evidence>
<dbReference type="EMBL" id="QGMZ01000069">
    <property type="protein sequence ID" value="PWR69534.1"/>
    <property type="molecule type" value="Genomic_DNA"/>
</dbReference>
<proteinExistence type="inferred from homology"/>
<dbReference type="GO" id="GO:0015074">
    <property type="term" value="P:DNA integration"/>
    <property type="evidence" value="ECO:0007669"/>
    <property type="project" value="InterPro"/>
</dbReference>